<keyword evidence="3" id="KW-1185">Reference proteome</keyword>
<reference evidence="2 3" key="1">
    <citation type="submission" date="2018-07" db="EMBL/GenBank/DDBJ databases">
        <title>Genome analysis of Runella aurantiaca.</title>
        <authorList>
            <person name="Yang X."/>
        </authorList>
    </citation>
    <scope>NUCLEOTIDE SEQUENCE [LARGE SCALE GENOMIC DNA]</scope>
    <source>
        <strain evidence="2 3">YX9</strain>
    </source>
</reference>
<comment type="caution">
    <text evidence="2">The sequence shown here is derived from an EMBL/GenBank/DDBJ whole genome shotgun (WGS) entry which is preliminary data.</text>
</comment>
<accession>A0A369I5S9</accession>
<evidence type="ECO:0000313" key="2">
    <source>
        <dbReference type="EMBL" id="RDB04402.1"/>
    </source>
</evidence>
<protein>
    <recommendedName>
        <fullName evidence="1">DUF5615 domain-containing protein</fullName>
    </recommendedName>
</protein>
<sequence>MKLSDFLFFTDENIDPLLVVFLREQGLDVFDTKENNLFAASDAFLLDMATKNNRVVITLDSDFGTLVHKDQSTFLGIVFLRPGHFDSSYHIQTFQALLNVNPEIESPFMVIAEWAKGGVKIRIKNAMIY</sequence>
<evidence type="ECO:0000259" key="1">
    <source>
        <dbReference type="Pfam" id="PF18480"/>
    </source>
</evidence>
<name>A0A369I5S9_9BACT</name>
<dbReference type="Proteomes" id="UP000253141">
    <property type="component" value="Unassembled WGS sequence"/>
</dbReference>
<organism evidence="2 3">
    <name type="scientific">Runella aurantiaca</name>
    <dbReference type="NCBI Taxonomy" id="2282308"/>
    <lineage>
        <taxon>Bacteria</taxon>
        <taxon>Pseudomonadati</taxon>
        <taxon>Bacteroidota</taxon>
        <taxon>Cytophagia</taxon>
        <taxon>Cytophagales</taxon>
        <taxon>Spirosomataceae</taxon>
        <taxon>Runella</taxon>
    </lineage>
</organism>
<dbReference type="InterPro" id="IPR041049">
    <property type="entry name" value="DUF5615"/>
</dbReference>
<dbReference type="OrthoDB" id="9806751at2"/>
<dbReference type="RefSeq" id="WP_114462505.1">
    <property type="nucleotide sequence ID" value="NZ_QPIW01000016.1"/>
</dbReference>
<feature type="domain" description="DUF5615" evidence="1">
    <location>
        <begin position="8"/>
        <end position="99"/>
    </location>
</feature>
<proteinExistence type="predicted"/>
<evidence type="ECO:0000313" key="3">
    <source>
        <dbReference type="Proteomes" id="UP000253141"/>
    </source>
</evidence>
<dbReference type="EMBL" id="QPIW01000016">
    <property type="protein sequence ID" value="RDB04402.1"/>
    <property type="molecule type" value="Genomic_DNA"/>
</dbReference>
<dbReference type="Pfam" id="PF18480">
    <property type="entry name" value="DUF5615"/>
    <property type="match status" value="1"/>
</dbReference>
<gene>
    <name evidence="2" type="ORF">DVG78_18355</name>
</gene>
<dbReference type="AlphaFoldDB" id="A0A369I5S9"/>